<feature type="transmembrane region" description="Helical" evidence="1">
    <location>
        <begin position="6"/>
        <end position="28"/>
    </location>
</feature>
<evidence type="ECO:0000313" key="2">
    <source>
        <dbReference type="EMBL" id="MBE5062670.1"/>
    </source>
</evidence>
<accession>A0ABR9RJB2</accession>
<comment type="caution">
    <text evidence="2">The sequence shown here is derived from an EMBL/GenBank/DDBJ whole genome shotgun (WGS) entry which is preliminary data.</text>
</comment>
<protein>
    <submittedName>
        <fullName evidence="2">Uncharacterized protein</fullName>
    </submittedName>
</protein>
<dbReference type="Proteomes" id="UP000758652">
    <property type="component" value="Unassembled WGS sequence"/>
</dbReference>
<gene>
    <name evidence="2" type="ORF">INF30_05275</name>
</gene>
<evidence type="ECO:0000256" key="1">
    <source>
        <dbReference type="SAM" id="Phobius"/>
    </source>
</evidence>
<organism evidence="2 3">
    <name type="scientific">Claveliimonas monacensis</name>
    <dbReference type="NCBI Taxonomy" id="2779351"/>
    <lineage>
        <taxon>Bacteria</taxon>
        <taxon>Bacillati</taxon>
        <taxon>Bacillota</taxon>
        <taxon>Clostridia</taxon>
        <taxon>Lachnospirales</taxon>
        <taxon>Lachnospiraceae</taxon>
        <taxon>Claveliimonas</taxon>
    </lineage>
</organism>
<keyword evidence="1" id="KW-0812">Transmembrane</keyword>
<reference evidence="2 3" key="1">
    <citation type="submission" date="2020-10" db="EMBL/GenBank/DDBJ databases">
        <title>ChiBAC.</title>
        <authorList>
            <person name="Zenner C."/>
            <person name="Hitch T.C.A."/>
            <person name="Clavel T."/>
        </authorList>
    </citation>
    <scope>NUCLEOTIDE SEQUENCE [LARGE SCALE GENOMIC DNA]</scope>
    <source>
        <strain evidence="2 3">DSM 108991</strain>
    </source>
</reference>
<proteinExistence type="predicted"/>
<dbReference type="EMBL" id="JADCKL010000002">
    <property type="protein sequence ID" value="MBE5062670.1"/>
    <property type="molecule type" value="Genomic_DNA"/>
</dbReference>
<keyword evidence="1" id="KW-0472">Membrane</keyword>
<sequence length="63" mass="7288">MSKGKIIYWFIGLATVTTIGFLVIPSLMKKYSNKLYKFSLKKDKIDFENMGPEVLKKEKIKGE</sequence>
<keyword evidence="3" id="KW-1185">Reference proteome</keyword>
<evidence type="ECO:0000313" key="3">
    <source>
        <dbReference type="Proteomes" id="UP000758652"/>
    </source>
</evidence>
<name>A0ABR9RJB2_9FIRM</name>
<dbReference type="RefSeq" id="WP_076780385.1">
    <property type="nucleotide sequence ID" value="NZ_JADCKL010000002.1"/>
</dbReference>
<keyword evidence="1" id="KW-1133">Transmembrane helix</keyword>